<dbReference type="AlphaFoldDB" id="A0A2M6YRK3"/>
<proteinExistence type="predicted"/>
<organism evidence="2 3">
    <name type="scientific">Candidatus Shapirobacteria bacterium CG07_land_8_20_14_0_80_39_18</name>
    <dbReference type="NCBI Taxonomy" id="1974882"/>
    <lineage>
        <taxon>Bacteria</taxon>
        <taxon>Candidatus Shapironibacteriota</taxon>
    </lineage>
</organism>
<accession>A0A2M6YRK3</accession>
<name>A0A2M6YRK3_9BACT</name>
<protein>
    <submittedName>
        <fullName evidence="2">Carbamoyl phosphate synthase small subunit</fullName>
    </submittedName>
</protein>
<reference evidence="3" key="1">
    <citation type="submission" date="2017-09" db="EMBL/GenBank/DDBJ databases">
        <title>Depth-based differentiation of microbial function through sediment-hosted aquifers and enrichment of novel symbionts in the deep terrestrial subsurface.</title>
        <authorList>
            <person name="Probst A.J."/>
            <person name="Ladd B."/>
            <person name="Jarett J.K."/>
            <person name="Geller-Mcgrath D.E."/>
            <person name="Sieber C.M.K."/>
            <person name="Emerson J.B."/>
            <person name="Anantharaman K."/>
            <person name="Thomas B.C."/>
            <person name="Malmstrom R."/>
            <person name="Stieglmeier M."/>
            <person name="Klingl A."/>
            <person name="Woyke T."/>
            <person name="Ryan C.M."/>
            <person name="Banfield J.F."/>
        </authorList>
    </citation>
    <scope>NUCLEOTIDE SEQUENCE [LARGE SCALE GENOMIC DNA]</scope>
</reference>
<dbReference type="SMART" id="SM01097">
    <property type="entry name" value="CPSase_sm_chain"/>
    <property type="match status" value="1"/>
</dbReference>
<feature type="non-terminal residue" evidence="2">
    <location>
        <position position="43"/>
    </location>
</feature>
<dbReference type="Pfam" id="PF00988">
    <property type="entry name" value="CPSase_sm_chain"/>
    <property type="match status" value="1"/>
</dbReference>
<evidence type="ECO:0000313" key="2">
    <source>
        <dbReference type="EMBL" id="PIU35454.1"/>
    </source>
</evidence>
<dbReference type="Gene3D" id="3.50.30.20">
    <property type="entry name" value="Carbamoyl-phosphate synthase small subunit, N-terminal domain"/>
    <property type="match status" value="1"/>
</dbReference>
<evidence type="ECO:0000313" key="3">
    <source>
        <dbReference type="Proteomes" id="UP000229502"/>
    </source>
</evidence>
<dbReference type="InterPro" id="IPR036480">
    <property type="entry name" value="CarbP_synth_ssu_N_sf"/>
</dbReference>
<dbReference type="Proteomes" id="UP000229502">
    <property type="component" value="Unassembled WGS sequence"/>
</dbReference>
<dbReference type="InterPro" id="IPR002474">
    <property type="entry name" value="CarbamoylP_synth_ssu_N"/>
</dbReference>
<gene>
    <name evidence="2" type="ORF">COT03_01255</name>
</gene>
<sequence>MKAQLILKDNTVLSGEAFGAPINSAGEVVFNTAMTGYVESLTD</sequence>
<feature type="domain" description="Carbamoyl-phosphate synthase small subunit N-terminal" evidence="1">
    <location>
        <begin position="1"/>
        <end position="43"/>
    </location>
</feature>
<comment type="caution">
    <text evidence="2">The sequence shown here is derived from an EMBL/GenBank/DDBJ whole genome shotgun (WGS) entry which is preliminary data.</text>
</comment>
<dbReference type="EMBL" id="PEWZ01000064">
    <property type="protein sequence ID" value="PIU35454.1"/>
    <property type="molecule type" value="Genomic_DNA"/>
</dbReference>
<evidence type="ECO:0000259" key="1">
    <source>
        <dbReference type="SMART" id="SM01097"/>
    </source>
</evidence>
<dbReference type="SUPFAM" id="SSF52021">
    <property type="entry name" value="Carbamoyl phosphate synthetase, small subunit N-terminal domain"/>
    <property type="match status" value="1"/>
</dbReference>